<evidence type="ECO:0000256" key="11">
    <source>
        <dbReference type="ARBA" id="ARBA00023012"/>
    </source>
</evidence>
<evidence type="ECO:0000256" key="10">
    <source>
        <dbReference type="ARBA" id="ARBA00022989"/>
    </source>
</evidence>
<keyword evidence="6 13" id="KW-0812">Transmembrane</keyword>
<keyword evidence="9" id="KW-0067">ATP-binding</keyword>
<dbReference type="PANTHER" id="PTHR41523">
    <property type="entry name" value="TWO-COMPONENT SYSTEM SENSOR PROTEIN"/>
    <property type="match status" value="1"/>
</dbReference>
<dbReference type="OrthoDB" id="7991996at2"/>
<feature type="transmembrane region" description="Helical" evidence="13">
    <location>
        <begin position="94"/>
        <end position="127"/>
    </location>
</feature>
<evidence type="ECO:0000259" key="14">
    <source>
        <dbReference type="SMART" id="SM00387"/>
    </source>
</evidence>
<sequence length="379" mass="40446">MASSPERGCTQDTPRSAARQRPCFAARIFRSDARRDRGTSAAVTTERKSLSLIEQFPLKGVHPAAAVTGSLVLVAIAFLARLGALPWLPDGYQFVTFFPAVILTSFLFGARLGALAAVLSGILAWYFFIPPVDSFVVDAGTAVGLGFYTITVVIDIALVHWMQAANAALTRERELSAQLAETRKLLFRELQHRVSNNLQVVAGLLSLQKRRVADPVARGALDEASRRLGVIGRISRQLYDPAGQGSDLCAFFETLADDVIDASGRADITCDVVCASELTVTPERAVPLALIVAEALANAIEHGFATKPGQIELVVGHHIDDIYAIEVRDDGGGLPDGFDSAAQDSLGLRIATTLAKQIGGHFTLTGGKTTVARLEVPMA</sequence>
<evidence type="ECO:0000256" key="13">
    <source>
        <dbReference type="SAM" id="Phobius"/>
    </source>
</evidence>
<comment type="catalytic activity">
    <reaction evidence="1">
        <text>ATP + protein L-histidine = ADP + protein N-phospho-L-histidine.</text>
        <dbReference type="EC" id="2.7.13.3"/>
    </reaction>
</comment>
<evidence type="ECO:0000256" key="3">
    <source>
        <dbReference type="ARBA" id="ARBA00012438"/>
    </source>
</evidence>
<dbReference type="Gene3D" id="3.30.565.10">
    <property type="entry name" value="Histidine kinase-like ATPase, C-terminal domain"/>
    <property type="match status" value="1"/>
</dbReference>
<evidence type="ECO:0000256" key="4">
    <source>
        <dbReference type="ARBA" id="ARBA00022553"/>
    </source>
</evidence>
<keyword evidence="4" id="KW-0597">Phosphoprotein</keyword>
<dbReference type="EC" id="2.7.13.3" evidence="3"/>
<evidence type="ECO:0000256" key="6">
    <source>
        <dbReference type="ARBA" id="ARBA00022692"/>
    </source>
</evidence>
<dbReference type="GO" id="GO:0005524">
    <property type="term" value="F:ATP binding"/>
    <property type="evidence" value="ECO:0007669"/>
    <property type="project" value="UniProtKB-KW"/>
</dbReference>
<comment type="caution">
    <text evidence="15">The sequence shown here is derived from an EMBL/GenBank/DDBJ whole genome shotgun (WGS) entry which is preliminary data.</text>
</comment>
<reference evidence="15 16" key="1">
    <citation type="journal article" date="2019" name="Environ. Microbiol.">
        <title>Species interactions and distinct microbial communities in high Arctic permafrost affected cryosols are associated with the CH4 and CO2 gas fluxes.</title>
        <authorList>
            <person name="Altshuler I."/>
            <person name="Hamel J."/>
            <person name="Turney S."/>
            <person name="Magnuson E."/>
            <person name="Levesque R."/>
            <person name="Greer C."/>
            <person name="Whyte L.G."/>
        </authorList>
    </citation>
    <scope>NUCLEOTIDE SEQUENCE [LARGE SCALE GENOMIC DNA]</scope>
    <source>
        <strain evidence="15 16">S5.1</strain>
    </source>
</reference>
<keyword evidence="7" id="KW-0547">Nucleotide-binding</keyword>
<dbReference type="Pfam" id="PF07568">
    <property type="entry name" value="HisKA_2"/>
    <property type="match status" value="1"/>
</dbReference>
<dbReference type="Pfam" id="PF02518">
    <property type="entry name" value="HATPase_c"/>
    <property type="match status" value="1"/>
</dbReference>
<dbReference type="InterPro" id="IPR036890">
    <property type="entry name" value="HATPase_C_sf"/>
</dbReference>
<dbReference type="EMBL" id="RCZK01000003">
    <property type="protein sequence ID" value="TPG13620.1"/>
    <property type="molecule type" value="Genomic_DNA"/>
</dbReference>
<evidence type="ECO:0000256" key="5">
    <source>
        <dbReference type="ARBA" id="ARBA00022679"/>
    </source>
</evidence>
<evidence type="ECO:0000256" key="2">
    <source>
        <dbReference type="ARBA" id="ARBA00004141"/>
    </source>
</evidence>
<dbReference type="Gene3D" id="1.20.120.620">
    <property type="entry name" value="Backbone structure of the membrane domain of e. Coli histidine kinase receptor kdpd"/>
    <property type="match status" value="1"/>
</dbReference>
<proteinExistence type="predicted"/>
<feature type="transmembrane region" description="Helical" evidence="13">
    <location>
        <begin position="61"/>
        <end position="82"/>
    </location>
</feature>
<dbReference type="SMART" id="SM00387">
    <property type="entry name" value="HATPase_c"/>
    <property type="match status" value="1"/>
</dbReference>
<evidence type="ECO:0000256" key="1">
    <source>
        <dbReference type="ARBA" id="ARBA00000085"/>
    </source>
</evidence>
<evidence type="ECO:0000256" key="9">
    <source>
        <dbReference type="ARBA" id="ARBA00022840"/>
    </source>
</evidence>
<dbReference type="InterPro" id="IPR011495">
    <property type="entry name" value="Sig_transdc_His_kin_sub2_dim/P"/>
</dbReference>
<dbReference type="Proteomes" id="UP000318413">
    <property type="component" value="Unassembled WGS sequence"/>
</dbReference>
<keyword evidence="8" id="KW-0418">Kinase</keyword>
<keyword evidence="16" id="KW-1185">Reference proteome</keyword>
<dbReference type="SUPFAM" id="SSF55874">
    <property type="entry name" value="ATPase domain of HSP90 chaperone/DNA topoisomerase II/histidine kinase"/>
    <property type="match status" value="1"/>
</dbReference>
<accession>A0A502CM49</accession>
<evidence type="ECO:0000256" key="12">
    <source>
        <dbReference type="ARBA" id="ARBA00023136"/>
    </source>
</evidence>
<feature type="transmembrane region" description="Helical" evidence="13">
    <location>
        <begin position="139"/>
        <end position="161"/>
    </location>
</feature>
<comment type="subcellular location">
    <subcellularLocation>
        <location evidence="2">Membrane</location>
        <topology evidence="2">Multi-pass membrane protein</topology>
    </subcellularLocation>
</comment>
<dbReference type="InterPro" id="IPR038318">
    <property type="entry name" value="KdpD_sf"/>
</dbReference>
<keyword evidence="10 13" id="KW-1133">Transmembrane helix</keyword>
<name>A0A502CM49_9SPHN</name>
<gene>
    <name evidence="15" type="ORF">EAH84_05415</name>
</gene>
<dbReference type="Pfam" id="PF13493">
    <property type="entry name" value="DUF4118"/>
    <property type="match status" value="1"/>
</dbReference>
<protein>
    <recommendedName>
        <fullName evidence="3">histidine kinase</fullName>
        <ecNumber evidence="3">2.7.13.3</ecNumber>
    </recommendedName>
</protein>
<dbReference type="GO" id="GO:0004673">
    <property type="term" value="F:protein histidine kinase activity"/>
    <property type="evidence" value="ECO:0007669"/>
    <property type="project" value="UniProtKB-EC"/>
</dbReference>
<dbReference type="InterPro" id="IPR003594">
    <property type="entry name" value="HATPase_dom"/>
</dbReference>
<evidence type="ECO:0000313" key="16">
    <source>
        <dbReference type="Proteomes" id="UP000318413"/>
    </source>
</evidence>
<organism evidence="15 16">
    <name type="scientific">Sphingomonas oligophenolica</name>
    <dbReference type="NCBI Taxonomy" id="301154"/>
    <lineage>
        <taxon>Bacteria</taxon>
        <taxon>Pseudomonadati</taxon>
        <taxon>Pseudomonadota</taxon>
        <taxon>Alphaproteobacteria</taxon>
        <taxon>Sphingomonadales</taxon>
        <taxon>Sphingomonadaceae</taxon>
        <taxon>Sphingomonas</taxon>
    </lineage>
</organism>
<feature type="domain" description="Histidine kinase/HSP90-like ATPase" evidence="14">
    <location>
        <begin position="283"/>
        <end position="379"/>
    </location>
</feature>
<evidence type="ECO:0000256" key="7">
    <source>
        <dbReference type="ARBA" id="ARBA00022741"/>
    </source>
</evidence>
<evidence type="ECO:0000313" key="15">
    <source>
        <dbReference type="EMBL" id="TPG13620.1"/>
    </source>
</evidence>
<dbReference type="GO" id="GO:0016020">
    <property type="term" value="C:membrane"/>
    <property type="evidence" value="ECO:0007669"/>
    <property type="project" value="UniProtKB-SubCell"/>
</dbReference>
<evidence type="ECO:0000256" key="8">
    <source>
        <dbReference type="ARBA" id="ARBA00022777"/>
    </source>
</evidence>
<dbReference type="GO" id="GO:0000160">
    <property type="term" value="P:phosphorelay signal transduction system"/>
    <property type="evidence" value="ECO:0007669"/>
    <property type="project" value="UniProtKB-KW"/>
</dbReference>
<dbReference type="InterPro" id="IPR025201">
    <property type="entry name" value="KdpD_TM"/>
</dbReference>
<keyword evidence="11" id="KW-0902">Two-component regulatory system</keyword>
<dbReference type="AlphaFoldDB" id="A0A502CM49"/>
<keyword evidence="5" id="KW-0808">Transferase</keyword>
<dbReference type="PANTHER" id="PTHR41523:SF8">
    <property type="entry name" value="ETHYLENE RESPONSE SENSOR PROTEIN"/>
    <property type="match status" value="1"/>
</dbReference>
<keyword evidence="12 13" id="KW-0472">Membrane</keyword>